<dbReference type="EMBL" id="RFFN01000003">
    <property type="protein sequence ID" value="RMH97100.1"/>
    <property type="molecule type" value="Genomic_DNA"/>
</dbReference>
<gene>
    <name evidence="1" type="ORF">EA798_11940</name>
</gene>
<protein>
    <submittedName>
        <fullName evidence="1">Uncharacterized protein</fullName>
    </submittedName>
</protein>
<name>A0ABX9UV16_9PSED</name>
<comment type="caution">
    <text evidence="1">The sequence shown here is derived from an EMBL/GenBank/DDBJ whole genome shotgun (WGS) entry which is preliminary data.</text>
</comment>
<organism evidence="1 2">
    <name type="scientific">Pseudomonas songnenensis</name>
    <dbReference type="NCBI Taxonomy" id="1176259"/>
    <lineage>
        <taxon>Bacteria</taxon>
        <taxon>Pseudomonadati</taxon>
        <taxon>Pseudomonadota</taxon>
        <taxon>Gammaproteobacteria</taxon>
        <taxon>Pseudomonadales</taxon>
        <taxon>Pseudomonadaceae</taxon>
        <taxon>Pseudomonas</taxon>
    </lineage>
</organism>
<proteinExistence type="predicted"/>
<evidence type="ECO:0000313" key="1">
    <source>
        <dbReference type="EMBL" id="RMH97100.1"/>
    </source>
</evidence>
<sequence length="63" mass="6584">MHGLLLTVGSGWKLECTDSANAGTAGSVARGALIILLFVCRPAPIRAAWNHSARPISLLCPDL</sequence>
<keyword evidence="2" id="KW-1185">Reference proteome</keyword>
<evidence type="ECO:0000313" key="2">
    <source>
        <dbReference type="Proteomes" id="UP000279228"/>
    </source>
</evidence>
<dbReference type="Proteomes" id="UP000279228">
    <property type="component" value="Unassembled WGS sequence"/>
</dbReference>
<accession>A0ABX9UV16</accession>
<reference evidence="1 2" key="1">
    <citation type="submission" date="2018-10" db="EMBL/GenBank/DDBJ databases">
        <title>Pseudomonas songnenensis NEAU-ST5-5(T) genome.</title>
        <authorList>
            <person name="Pengp J."/>
            <person name="Liu Z.-P."/>
        </authorList>
    </citation>
    <scope>NUCLEOTIDE SEQUENCE [LARGE SCALE GENOMIC DNA]</scope>
    <source>
        <strain evidence="1 2">NEAU-ST5-5</strain>
    </source>
</reference>